<evidence type="ECO:0000313" key="1">
    <source>
        <dbReference type="EMBL" id="GBO25394.1"/>
    </source>
</evidence>
<dbReference type="EMBL" id="BGPR01048395">
    <property type="protein sequence ID" value="GBO25394.1"/>
    <property type="molecule type" value="Genomic_DNA"/>
</dbReference>
<comment type="caution">
    <text evidence="1">The sequence shown here is derived from an EMBL/GenBank/DDBJ whole genome shotgun (WGS) entry which is preliminary data.</text>
</comment>
<dbReference type="AlphaFoldDB" id="A0A4Y2VM56"/>
<gene>
    <name evidence="1" type="ORF">AVEN_15601_1</name>
</gene>
<sequence>MTMKTDIYNNLLLQNRPIGVWRKQYKKQDNGERHLNHEYTGKHESQVAGKTALARIRKINRNFHYRTASITIPALTADTTLKTISVDQLVQSAKAHSQDVQICDPSTALFIVSRTGRDRISKSVE</sequence>
<accession>A0A4Y2VM56</accession>
<name>A0A4Y2VM56_ARAVE</name>
<reference evidence="1 2" key="1">
    <citation type="journal article" date="2019" name="Sci. Rep.">
        <title>Orb-weaving spider Araneus ventricosus genome elucidates the spidroin gene catalogue.</title>
        <authorList>
            <person name="Kono N."/>
            <person name="Nakamura H."/>
            <person name="Ohtoshi R."/>
            <person name="Moran D.A.P."/>
            <person name="Shinohara A."/>
            <person name="Yoshida Y."/>
            <person name="Fujiwara M."/>
            <person name="Mori M."/>
            <person name="Tomita M."/>
            <person name="Arakawa K."/>
        </authorList>
    </citation>
    <scope>NUCLEOTIDE SEQUENCE [LARGE SCALE GENOMIC DNA]</scope>
</reference>
<evidence type="ECO:0000313" key="2">
    <source>
        <dbReference type="Proteomes" id="UP000499080"/>
    </source>
</evidence>
<organism evidence="1 2">
    <name type="scientific">Araneus ventricosus</name>
    <name type="common">Orbweaver spider</name>
    <name type="synonym">Epeira ventricosa</name>
    <dbReference type="NCBI Taxonomy" id="182803"/>
    <lineage>
        <taxon>Eukaryota</taxon>
        <taxon>Metazoa</taxon>
        <taxon>Ecdysozoa</taxon>
        <taxon>Arthropoda</taxon>
        <taxon>Chelicerata</taxon>
        <taxon>Arachnida</taxon>
        <taxon>Araneae</taxon>
        <taxon>Araneomorphae</taxon>
        <taxon>Entelegynae</taxon>
        <taxon>Araneoidea</taxon>
        <taxon>Araneidae</taxon>
        <taxon>Araneus</taxon>
    </lineage>
</organism>
<protein>
    <submittedName>
        <fullName evidence="1">Uncharacterized protein</fullName>
    </submittedName>
</protein>
<proteinExistence type="predicted"/>
<keyword evidence="2" id="KW-1185">Reference proteome</keyword>
<dbReference type="Proteomes" id="UP000499080">
    <property type="component" value="Unassembled WGS sequence"/>
</dbReference>